<evidence type="ECO:0000313" key="7">
    <source>
        <dbReference type="EMBL" id="PWU70467.1"/>
    </source>
</evidence>
<dbReference type="GO" id="GO:0008270">
    <property type="term" value="F:zinc ion binding"/>
    <property type="evidence" value="ECO:0007669"/>
    <property type="project" value="InterPro"/>
</dbReference>
<keyword evidence="8" id="KW-1185">Reference proteome</keyword>
<evidence type="ECO:0000256" key="2">
    <source>
        <dbReference type="ARBA" id="ARBA00011881"/>
    </source>
</evidence>
<dbReference type="Pfam" id="PF08240">
    <property type="entry name" value="ADH_N"/>
    <property type="match status" value="1"/>
</dbReference>
<dbReference type="InterPro" id="IPR036291">
    <property type="entry name" value="NAD(P)-bd_dom_sf"/>
</dbReference>
<dbReference type="Proteomes" id="UP000245624">
    <property type="component" value="Unassembled WGS sequence"/>
</dbReference>
<evidence type="ECO:0000256" key="5">
    <source>
        <dbReference type="ARBA" id="ARBA00022884"/>
    </source>
</evidence>
<evidence type="ECO:0000256" key="4">
    <source>
        <dbReference type="ARBA" id="ARBA00022857"/>
    </source>
</evidence>
<protein>
    <submittedName>
        <fullName evidence="7">Alcohol dehydrogenase</fullName>
    </submittedName>
</protein>
<feature type="domain" description="Enoyl reductase (ER)" evidence="6">
    <location>
        <begin position="10"/>
        <end position="299"/>
    </location>
</feature>
<comment type="subunit">
    <text evidence="2">Homotetramer.</text>
</comment>
<dbReference type="SUPFAM" id="SSF50129">
    <property type="entry name" value="GroES-like"/>
    <property type="match status" value="1"/>
</dbReference>
<evidence type="ECO:0000256" key="1">
    <source>
        <dbReference type="ARBA" id="ARBA00004496"/>
    </source>
</evidence>
<dbReference type="PROSITE" id="PS01162">
    <property type="entry name" value="QOR_ZETA_CRYSTAL"/>
    <property type="match status" value="1"/>
</dbReference>
<dbReference type="InterPro" id="IPR002364">
    <property type="entry name" value="Quin_OxRdtase/zeta-crystal_CS"/>
</dbReference>
<gene>
    <name evidence="7" type="ORF">DLJ74_00905</name>
</gene>
<dbReference type="InterPro" id="IPR020843">
    <property type="entry name" value="ER"/>
</dbReference>
<keyword evidence="3" id="KW-0963">Cytoplasm</keyword>
<dbReference type="OrthoDB" id="9787435at2"/>
<name>A0A317L3Q2_9BACI</name>
<dbReference type="SUPFAM" id="SSF51735">
    <property type="entry name" value="NAD(P)-binding Rossmann-fold domains"/>
    <property type="match status" value="1"/>
</dbReference>
<comment type="caution">
    <text evidence="7">The sequence shown here is derived from an EMBL/GenBank/DDBJ whole genome shotgun (WGS) entry which is preliminary data.</text>
</comment>
<dbReference type="Pfam" id="PF13602">
    <property type="entry name" value="ADH_zinc_N_2"/>
    <property type="match status" value="1"/>
</dbReference>
<dbReference type="PANTHER" id="PTHR44154">
    <property type="entry name" value="QUINONE OXIDOREDUCTASE"/>
    <property type="match status" value="1"/>
</dbReference>
<dbReference type="CDD" id="cd05289">
    <property type="entry name" value="MDR_like_2"/>
    <property type="match status" value="1"/>
</dbReference>
<dbReference type="Gene3D" id="3.90.180.10">
    <property type="entry name" value="Medium-chain alcohol dehydrogenases, catalytic domain"/>
    <property type="match status" value="1"/>
</dbReference>
<dbReference type="InterPro" id="IPR051603">
    <property type="entry name" value="Zinc-ADH_QOR/CCCR"/>
</dbReference>
<dbReference type="EMBL" id="QGTD01000001">
    <property type="protein sequence ID" value="PWU70467.1"/>
    <property type="molecule type" value="Genomic_DNA"/>
</dbReference>
<dbReference type="PANTHER" id="PTHR44154:SF1">
    <property type="entry name" value="QUINONE OXIDOREDUCTASE"/>
    <property type="match status" value="1"/>
</dbReference>
<proteinExistence type="predicted"/>
<accession>A0A317L3Q2</accession>
<comment type="subcellular location">
    <subcellularLocation>
        <location evidence="1">Cytoplasm</location>
    </subcellularLocation>
</comment>
<dbReference type="GO" id="GO:0003723">
    <property type="term" value="F:RNA binding"/>
    <property type="evidence" value="ECO:0007669"/>
    <property type="project" value="UniProtKB-KW"/>
</dbReference>
<dbReference type="Gene3D" id="3.40.50.720">
    <property type="entry name" value="NAD(P)-binding Rossmann-like Domain"/>
    <property type="match status" value="1"/>
</dbReference>
<organism evidence="7 8">
    <name type="scientific">Gracilibacillus dipsosauri</name>
    <dbReference type="NCBI Taxonomy" id="178340"/>
    <lineage>
        <taxon>Bacteria</taxon>
        <taxon>Bacillati</taxon>
        <taxon>Bacillota</taxon>
        <taxon>Bacilli</taxon>
        <taxon>Bacillales</taxon>
        <taxon>Bacillaceae</taxon>
        <taxon>Gracilibacillus</taxon>
    </lineage>
</organism>
<dbReference type="GO" id="GO:0005737">
    <property type="term" value="C:cytoplasm"/>
    <property type="evidence" value="ECO:0007669"/>
    <property type="project" value="UniProtKB-SubCell"/>
</dbReference>
<sequence length="303" mass="32550">MKAAVFNQFGGAEIMEIKRVPVPNLEKNQIRIKVMAAGLQPVDVKIRSGFFKDMVIDSPQLLGNEFSGIVVEVGSDVISVSKGDHVIGWTTLSAHAEYVVINANQVVKKPSHMSWEEAGALSASGQTALMALDGIHISNGDTLLIHAAAGGVGTMAVQLARSRGIKVIGTSSEANHDYLRRLGAIPIKYGDDLVDNVKKLVPEGVDAALDAAGPEALYASIKLVSSNDRIITTASRHLIEKTGVKTVVGERTQARLYQLTQLVEEGLLQVYVRKAFDLEDAVEAHREVETGHGHGKVVFTINQ</sequence>
<evidence type="ECO:0000313" key="8">
    <source>
        <dbReference type="Proteomes" id="UP000245624"/>
    </source>
</evidence>
<evidence type="ECO:0000259" key="6">
    <source>
        <dbReference type="SMART" id="SM00829"/>
    </source>
</evidence>
<keyword evidence="5" id="KW-0694">RNA-binding</keyword>
<evidence type="ECO:0000256" key="3">
    <source>
        <dbReference type="ARBA" id="ARBA00022490"/>
    </source>
</evidence>
<dbReference type="GO" id="GO:0016491">
    <property type="term" value="F:oxidoreductase activity"/>
    <property type="evidence" value="ECO:0007669"/>
    <property type="project" value="InterPro"/>
</dbReference>
<dbReference type="AlphaFoldDB" id="A0A317L3Q2"/>
<reference evidence="7 8" key="1">
    <citation type="submission" date="2018-05" db="EMBL/GenBank/DDBJ databases">
        <title>Genomic analysis of Gracilibacillus dipsosauri DD1 reveals novel features of a salt-tolerant amylase.</title>
        <authorList>
            <person name="Deutch C.E."/>
            <person name="Yang S."/>
        </authorList>
    </citation>
    <scope>NUCLEOTIDE SEQUENCE [LARGE SCALE GENOMIC DNA]</scope>
    <source>
        <strain evidence="7 8">DD1</strain>
    </source>
</reference>
<dbReference type="InterPro" id="IPR011032">
    <property type="entry name" value="GroES-like_sf"/>
</dbReference>
<dbReference type="InterPro" id="IPR013154">
    <property type="entry name" value="ADH-like_N"/>
</dbReference>
<keyword evidence="4" id="KW-0521">NADP</keyword>
<dbReference type="SMART" id="SM00829">
    <property type="entry name" value="PKS_ER"/>
    <property type="match status" value="1"/>
</dbReference>